<dbReference type="AlphaFoldDB" id="A0A2Z6Q5M6"/>
<dbReference type="EMBL" id="BEXD01000030">
    <property type="protein sequence ID" value="GBB83542.1"/>
    <property type="molecule type" value="Genomic_DNA"/>
</dbReference>
<evidence type="ECO:0000313" key="2">
    <source>
        <dbReference type="EMBL" id="GES95627.1"/>
    </source>
</evidence>
<dbReference type="Proteomes" id="UP000247702">
    <property type="component" value="Unassembled WGS sequence"/>
</dbReference>
<proteinExistence type="predicted"/>
<organism evidence="1 3">
    <name type="scientific">Rhizophagus clarus</name>
    <dbReference type="NCBI Taxonomy" id="94130"/>
    <lineage>
        <taxon>Eukaryota</taxon>
        <taxon>Fungi</taxon>
        <taxon>Fungi incertae sedis</taxon>
        <taxon>Mucoromycota</taxon>
        <taxon>Glomeromycotina</taxon>
        <taxon>Glomeromycetes</taxon>
        <taxon>Glomerales</taxon>
        <taxon>Glomeraceae</taxon>
        <taxon>Rhizophagus</taxon>
    </lineage>
</organism>
<evidence type="ECO:0000313" key="3">
    <source>
        <dbReference type="Proteomes" id="UP000247702"/>
    </source>
</evidence>
<dbReference type="Proteomes" id="UP000615446">
    <property type="component" value="Unassembled WGS sequence"/>
</dbReference>
<comment type="caution">
    <text evidence="1">The sequence shown here is derived from an EMBL/GenBank/DDBJ whole genome shotgun (WGS) entry which is preliminary data.</text>
</comment>
<gene>
    <name evidence="2" type="ORF">RCL2_002229100</name>
    <name evidence="1" type="ORF">RclHR1_10240003</name>
</gene>
<protein>
    <submittedName>
        <fullName evidence="1">Uncharacterized protein</fullName>
    </submittedName>
</protein>
<dbReference type="EMBL" id="BLAL01000244">
    <property type="protein sequence ID" value="GES95627.1"/>
    <property type="molecule type" value="Genomic_DNA"/>
</dbReference>
<reference evidence="2" key="2">
    <citation type="submission" date="2019-10" db="EMBL/GenBank/DDBJ databases">
        <title>Conservation and host-specific expression of non-tandemly repeated heterogenous ribosome RNA gene in arbuscular mycorrhizal fungi.</title>
        <authorList>
            <person name="Maeda T."/>
            <person name="Kobayashi Y."/>
            <person name="Nakagawa T."/>
            <person name="Ezawa T."/>
            <person name="Yamaguchi K."/>
            <person name="Bino T."/>
            <person name="Nishimoto Y."/>
            <person name="Shigenobu S."/>
            <person name="Kawaguchi M."/>
        </authorList>
    </citation>
    <scope>NUCLEOTIDE SEQUENCE</scope>
    <source>
        <strain evidence="2">HR1</strain>
    </source>
</reference>
<accession>A0A2Z6Q5M6</accession>
<name>A0A2Z6Q5M6_9GLOM</name>
<sequence>MLRIWHVKPVKVTVSNFVETRDAKTCDRINFTVPVVRVITRRAICPKFSWTSVELEKSISTVMTFKSNIPFSYSWELNWLC</sequence>
<evidence type="ECO:0000313" key="1">
    <source>
        <dbReference type="EMBL" id="GBB83542.1"/>
    </source>
</evidence>
<keyword evidence="3" id="KW-1185">Reference proteome</keyword>
<reference evidence="1 3" key="1">
    <citation type="submission" date="2017-11" db="EMBL/GenBank/DDBJ databases">
        <title>The genome of Rhizophagus clarus HR1 reveals common genetic basis of auxotrophy among arbuscular mycorrhizal fungi.</title>
        <authorList>
            <person name="Kobayashi Y."/>
        </authorList>
    </citation>
    <scope>NUCLEOTIDE SEQUENCE [LARGE SCALE GENOMIC DNA]</scope>
    <source>
        <strain evidence="1 3">HR1</strain>
    </source>
</reference>